<reference evidence="2" key="1">
    <citation type="submission" date="2024-06" db="EMBL/GenBank/DDBJ databases">
        <authorList>
            <consortium name="consrtm"/>
            <person name="Uemura M."/>
            <person name="Terahara T."/>
        </authorList>
    </citation>
    <scope>NUCLEOTIDE SEQUENCE</scope>
    <source>
        <strain evidence="2">KM77-8</strain>
        <plasmid evidence="2">pKM77-8_2</plasmid>
    </source>
</reference>
<dbReference type="EMBL" id="AP035770">
    <property type="protein sequence ID" value="BFO23162.1"/>
    <property type="molecule type" value="Genomic_DNA"/>
</dbReference>
<reference evidence="2" key="2">
    <citation type="submission" date="2024-07" db="EMBL/GenBank/DDBJ databases">
        <title>Streptomyces haneummycinica sp. nov., a new antibiotic-producing actinobacterium isolated from marine sediment.</title>
        <authorList>
            <person name="Uemura M."/>
            <person name="Hamada M."/>
            <person name="Hirano S."/>
            <person name="Kobayashi K."/>
            <person name="Ohshiro T."/>
            <person name="Kobayashi T."/>
            <person name="Terahara T."/>
        </authorList>
    </citation>
    <scope>NUCLEOTIDE SEQUENCE</scope>
    <source>
        <strain evidence="2">KM77-8</strain>
        <plasmid evidence="2">pKM77-8_2</plasmid>
    </source>
</reference>
<proteinExistence type="predicted"/>
<dbReference type="InterPro" id="IPR027417">
    <property type="entry name" value="P-loop_NTPase"/>
</dbReference>
<evidence type="ECO:0000313" key="2">
    <source>
        <dbReference type="EMBL" id="BFO23162.1"/>
    </source>
</evidence>
<dbReference type="CDD" id="cd18785">
    <property type="entry name" value="SF2_C"/>
    <property type="match status" value="1"/>
</dbReference>
<dbReference type="AlphaFoldDB" id="A0AAT9I0K6"/>
<accession>A0AAT9I0K6</accession>
<feature type="region of interest" description="Disordered" evidence="1">
    <location>
        <begin position="82"/>
        <end position="130"/>
    </location>
</feature>
<evidence type="ECO:0008006" key="3">
    <source>
        <dbReference type="Google" id="ProtNLM"/>
    </source>
</evidence>
<sequence length="130" mass="13817">MPAIDAVVFADPKNSPVDTVQAVGRALRQQPGAGKKATLVVPVYLTPGEDPDDLLGADAYTPLWHTIQALRAHDDRLEARLADPARTVPPRLRTIPRHGCTSTAPPRPKKSPSPYPYGSCPPRAPNGAAA</sequence>
<dbReference type="Gene3D" id="3.40.50.300">
    <property type="entry name" value="P-loop containing nucleotide triphosphate hydrolases"/>
    <property type="match status" value="1"/>
</dbReference>
<organism evidence="2">
    <name type="scientific">Streptomyces haneummycinicus</name>
    <dbReference type="NCBI Taxonomy" id="3074435"/>
    <lineage>
        <taxon>Bacteria</taxon>
        <taxon>Bacillati</taxon>
        <taxon>Actinomycetota</taxon>
        <taxon>Actinomycetes</taxon>
        <taxon>Kitasatosporales</taxon>
        <taxon>Streptomycetaceae</taxon>
        <taxon>Streptomyces</taxon>
    </lineage>
</organism>
<geneLocation type="plasmid" evidence="2">
    <name>pKM77-8_2</name>
</geneLocation>
<protein>
    <recommendedName>
        <fullName evidence="3">Helicase C-terminal domain-containing protein</fullName>
    </recommendedName>
</protein>
<evidence type="ECO:0000256" key="1">
    <source>
        <dbReference type="SAM" id="MobiDB-lite"/>
    </source>
</evidence>
<keyword evidence="2" id="KW-0614">Plasmid</keyword>
<gene>
    <name evidence="2" type="ORF">SHKM778_95500</name>
</gene>
<dbReference type="SUPFAM" id="SSF52540">
    <property type="entry name" value="P-loop containing nucleoside triphosphate hydrolases"/>
    <property type="match status" value="1"/>
</dbReference>
<name>A0AAT9I0K6_9ACTN</name>